<accession>A0A4Q0A1Z2</accession>
<evidence type="ECO:0000256" key="1">
    <source>
        <dbReference type="ARBA" id="ARBA00003195"/>
    </source>
</evidence>
<evidence type="ECO:0000256" key="6">
    <source>
        <dbReference type="ARBA" id="ARBA00022660"/>
    </source>
</evidence>
<keyword evidence="7 17" id="KW-0812">Transmembrane</keyword>
<evidence type="ECO:0000256" key="14">
    <source>
        <dbReference type="ARBA" id="ARBA00030753"/>
    </source>
</evidence>
<proteinExistence type="inferred from homology"/>
<gene>
    <name evidence="18" type="ORF">BJ085DRAFT_10874</name>
</gene>
<evidence type="ECO:0000256" key="3">
    <source>
        <dbReference type="ARBA" id="ARBA00008915"/>
    </source>
</evidence>
<comment type="function">
    <text evidence="1">Accessory subunit of the mitochondrial membrane respiratory chain NADH dehydrogenase (Complex I), that is believed not to be involved in catalysis. Complex I functions in the transfer of electrons from NADH to the respiratory chain. The immediate electron acceptor for the enzyme is believed to be ubiquinone.</text>
</comment>
<evidence type="ECO:0000256" key="2">
    <source>
        <dbReference type="ARBA" id="ARBA00004434"/>
    </source>
</evidence>
<evidence type="ECO:0000256" key="8">
    <source>
        <dbReference type="ARBA" id="ARBA00022792"/>
    </source>
</evidence>
<evidence type="ECO:0000256" key="12">
    <source>
        <dbReference type="ARBA" id="ARBA00023128"/>
    </source>
</evidence>
<dbReference type="PANTHER" id="PTHR40637">
    <property type="entry name" value="ESSS SUBUNIT OF NADH:UBIQUINONE OXIDOREDUCTASE (COMPLEX I) PROTEIN"/>
    <property type="match status" value="1"/>
</dbReference>
<keyword evidence="19" id="KW-1185">Reference proteome</keyword>
<keyword evidence="18" id="KW-0830">Ubiquinone</keyword>
<feature type="transmembrane region" description="Helical" evidence="17">
    <location>
        <begin position="30"/>
        <end position="47"/>
    </location>
</feature>
<dbReference type="Pfam" id="PF10183">
    <property type="entry name" value="ESSS"/>
    <property type="match status" value="1"/>
</dbReference>
<comment type="subcellular location">
    <subcellularLocation>
        <location evidence="2">Mitochondrion inner membrane</location>
        <topology evidence="2">Single-pass membrane protein</topology>
    </subcellularLocation>
</comment>
<dbReference type="InterPro" id="IPR019329">
    <property type="entry name" value="NADH_UbQ_OxRdtase_ESSS_su"/>
</dbReference>
<keyword evidence="6" id="KW-0679">Respiratory chain</keyword>
<reference evidence="19" key="1">
    <citation type="journal article" date="2018" name="Nat. Microbiol.">
        <title>Leveraging single-cell genomics to expand the fungal tree of life.</title>
        <authorList>
            <person name="Ahrendt S.R."/>
            <person name="Quandt C.A."/>
            <person name="Ciobanu D."/>
            <person name="Clum A."/>
            <person name="Salamov A."/>
            <person name="Andreopoulos B."/>
            <person name="Cheng J.F."/>
            <person name="Woyke T."/>
            <person name="Pelin A."/>
            <person name="Henrissat B."/>
            <person name="Reynolds N.K."/>
            <person name="Benny G.L."/>
            <person name="Smith M.E."/>
            <person name="James T.Y."/>
            <person name="Grigoriev I.V."/>
        </authorList>
    </citation>
    <scope>NUCLEOTIDE SEQUENCE [LARGE SCALE GENOMIC DNA]</scope>
    <source>
        <strain evidence="19">RSA 468</strain>
    </source>
</reference>
<evidence type="ECO:0000256" key="15">
    <source>
        <dbReference type="ARBA" id="ARBA00031387"/>
    </source>
</evidence>
<organism evidence="18 19">
    <name type="scientific">Dimargaris cristalligena</name>
    <dbReference type="NCBI Taxonomy" id="215637"/>
    <lineage>
        <taxon>Eukaryota</taxon>
        <taxon>Fungi</taxon>
        <taxon>Fungi incertae sedis</taxon>
        <taxon>Zoopagomycota</taxon>
        <taxon>Kickxellomycotina</taxon>
        <taxon>Dimargaritomycetes</taxon>
        <taxon>Dimargaritales</taxon>
        <taxon>Dimargaritaceae</taxon>
        <taxon>Dimargaris</taxon>
    </lineage>
</organism>
<evidence type="ECO:0000313" key="19">
    <source>
        <dbReference type="Proteomes" id="UP000268162"/>
    </source>
</evidence>
<evidence type="ECO:0000256" key="17">
    <source>
        <dbReference type="SAM" id="Phobius"/>
    </source>
</evidence>
<keyword evidence="8" id="KW-0999">Mitochondrion inner membrane</keyword>
<feature type="non-terminal residue" evidence="18">
    <location>
        <position position="1"/>
    </location>
</feature>
<keyword evidence="9" id="KW-0809">Transit peptide</keyword>
<name>A0A4Q0A1Z2_9FUNG</name>
<feature type="non-terminal residue" evidence="18">
    <location>
        <position position="74"/>
    </location>
</feature>
<keyword evidence="12" id="KW-0496">Mitochondrion</keyword>
<keyword evidence="10" id="KW-0249">Electron transport</keyword>
<dbReference type="AlphaFoldDB" id="A0A4Q0A1Z2"/>
<evidence type="ECO:0000256" key="11">
    <source>
        <dbReference type="ARBA" id="ARBA00022989"/>
    </source>
</evidence>
<evidence type="ECO:0000313" key="18">
    <source>
        <dbReference type="EMBL" id="RKP40113.1"/>
    </source>
</evidence>
<evidence type="ECO:0000256" key="9">
    <source>
        <dbReference type="ARBA" id="ARBA00022946"/>
    </source>
</evidence>
<evidence type="ECO:0000256" key="5">
    <source>
        <dbReference type="ARBA" id="ARBA00022448"/>
    </source>
</evidence>
<evidence type="ECO:0000256" key="13">
    <source>
        <dbReference type="ARBA" id="ARBA00023136"/>
    </source>
</evidence>
<evidence type="ECO:0000256" key="10">
    <source>
        <dbReference type="ARBA" id="ARBA00022982"/>
    </source>
</evidence>
<keyword evidence="13 17" id="KW-0472">Membrane</keyword>
<evidence type="ECO:0000256" key="7">
    <source>
        <dbReference type="ARBA" id="ARBA00022692"/>
    </source>
</evidence>
<dbReference type="PANTHER" id="PTHR40637:SF1">
    <property type="entry name" value="ESSS SUBUNIT OF NADH:UBIQUINONE OXIDOREDUCTASE (COMPLEX I) PROTEIN"/>
    <property type="match status" value="1"/>
</dbReference>
<dbReference type="Proteomes" id="UP000268162">
    <property type="component" value="Unassembled WGS sequence"/>
</dbReference>
<dbReference type="EMBL" id="ML002225">
    <property type="protein sequence ID" value="RKP40113.1"/>
    <property type="molecule type" value="Genomic_DNA"/>
</dbReference>
<dbReference type="STRING" id="215637.A0A4Q0A1Z2"/>
<comment type="similarity">
    <text evidence="3">Belongs to the complex I NDUFB11 subunit family.</text>
</comment>
<sequence length="74" mass="8950">EYNRPSGWLFGEKPLKPGQKRVWEAWEYPWYYMYYGGMALAGIALYYKPDTSVQAWATVEAKRRLKERGEYFDW</sequence>
<evidence type="ECO:0000256" key="16">
    <source>
        <dbReference type="ARBA" id="ARBA00046528"/>
    </source>
</evidence>
<protein>
    <recommendedName>
        <fullName evidence="4">NADH dehydrogenase [ubiquinone] 1 beta subcomplex subunit 11, mitochondrial</fullName>
    </recommendedName>
    <alternativeName>
        <fullName evidence="15">Complex I-ESSS</fullName>
    </alternativeName>
    <alternativeName>
        <fullName evidence="14">NADH-ubiquinone oxidoreductase ESSS subunit</fullName>
    </alternativeName>
</protein>
<dbReference type="GO" id="GO:0005743">
    <property type="term" value="C:mitochondrial inner membrane"/>
    <property type="evidence" value="ECO:0007669"/>
    <property type="project" value="UniProtKB-SubCell"/>
</dbReference>
<evidence type="ECO:0000256" key="4">
    <source>
        <dbReference type="ARBA" id="ARBA00018632"/>
    </source>
</evidence>
<comment type="subunit">
    <text evidence="16">Complex I is composed of 45 different subunits. Interacts with BCAP31.</text>
</comment>
<keyword evidence="5" id="KW-0813">Transport</keyword>
<keyword evidence="11 17" id="KW-1133">Transmembrane helix</keyword>